<protein>
    <submittedName>
        <fullName evidence="1">Uncharacterized protein</fullName>
    </submittedName>
</protein>
<dbReference type="EMBL" id="NEVH01023279">
    <property type="protein sequence ID" value="PNF18147.1"/>
    <property type="molecule type" value="Genomic_DNA"/>
</dbReference>
<name>A0A2J7PP76_9NEOP</name>
<evidence type="ECO:0000313" key="2">
    <source>
        <dbReference type="Proteomes" id="UP000235965"/>
    </source>
</evidence>
<evidence type="ECO:0000313" key="1">
    <source>
        <dbReference type="EMBL" id="PNF18147.1"/>
    </source>
</evidence>
<accession>A0A2J7PP76</accession>
<sequence>MYLSYTLSNVKNIKIVQDTTSLRRPSLRQSRPFSFVGALLHYLVCCAFVVSCSCDCVCYTVGLPGYVCVFCLRFE</sequence>
<gene>
    <name evidence="1" type="ORF">B7P43_G02624</name>
</gene>
<keyword evidence="2" id="KW-1185">Reference proteome</keyword>
<dbReference type="InParanoid" id="A0A2J7PP76"/>
<comment type="caution">
    <text evidence="1">The sequence shown here is derived from an EMBL/GenBank/DDBJ whole genome shotgun (WGS) entry which is preliminary data.</text>
</comment>
<dbReference type="Proteomes" id="UP000235965">
    <property type="component" value="Unassembled WGS sequence"/>
</dbReference>
<reference evidence="1 2" key="1">
    <citation type="submission" date="2017-12" db="EMBL/GenBank/DDBJ databases">
        <title>Hemimetabolous genomes reveal molecular basis of termite eusociality.</title>
        <authorList>
            <person name="Harrison M.C."/>
            <person name="Jongepier E."/>
            <person name="Robertson H.M."/>
            <person name="Arning N."/>
            <person name="Bitard-Feildel T."/>
            <person name="Chao H."/>
            <person name="Childers C.P."/>
            <person name="Dinh H."/>
            <person name="Doddapaneni H."/>
            <person name="Dugan S."/>
            <person name="Gowin J."/>
            <person name="Greiner C."/>
            <person name="Han Y."/>
            <person name="Hu H."/>
            <person name="Hughes D.S.T."/>
            <person name="Huylmans A.-K."/>
            <person name="Kemena C."/>
            <person name="Kremer L.P.M."/>
            <person name="Lee S.L."/>
            <person name="Lopez-Ezquerra A."/>
            <person name="Mallet L."/>
            <person name="Monroy-Kuhn J.M."/>
            <person name="Moser A."/>
            <person name="Murali S.C."/>
            <person name="Muzny D.M."/>
            <person name="Otani S."/>
            <person name="Piulachs M.-D."/>
            <person name="Poelchau M."/>
            <person name="Qu J."/>
            <person name="Schaub F."/>
            <person name="Wada-Katsumata A."/>
            <person name="Worley K.C."/>
            <person name="Xie Q."/>
            <person name="Ylla G."/>
            <person name="Poulsen M."/>
            <person name="Gibbs R.A."/>
            <person name="Schal C."/>
            <person name="Richards S."/>
            <person name="Belles X."/>
            <person name="Korb J."/>
            <person name="Bornberg-Bauer E."/>
        </authorList>
    </citation>
    <scope>NUCLEOTIDE SEQUENCE [LARGE SCALE GENOMIC DNA]</scope>
    <source>
        <tissue evidence="1">Whole body</tissue>
    </source>
</reference>
<dbReference type="AlphaFoldDB" id="A0A2J7PP76"/>
<organism evidence="1 2">
    <name type="scientific">Cryptotermes secundus</name>
    <dbReference type="NCBI Taxonomy" id="105785"/>
    <lineage>
        <taxon>Eukaryota</taxon>
        <taxon>Metazoa</taxon>
        <taxon>Ecdysozoa</taxon>
        <taxon>Arthropoda</taxon>
        <taxon>Hexapoda</taxon>
        <taxon>Insecta</taxon>
        <taxon>Pterygota</taxon>
        <taxon>Neoptera</taxon>
        <taxon>Polyneoptera</taxon>
        <taxon>Dictyoptera</taxon>
        <taxon>Blattodea</taxon>
        <taxon>Blattoidea</taxon>
        <taxon>Termitoidae</taxon>
        <taxon>Kalotermitidae</taxon>
        <taxon>Cryptotermitinae</taxon>
        <taxon>Cryptotermes</taxon>
    </lineage>
</organism>
<proteinExistence type="predicted"/>